<organism evidence="1 2">
    <name type="scientific">Pseudomonas bharatica CSV86</name>
    <dbReference type="NCBI Taxonomy" id="1005395"/>
    <lineage>
        <taxon>Bacteria</taxon>
        <taxon>Pseudomonadati</taxon>
        <taxon>Pseudomonadota</taxon>
        <taxon>Gammaproteobacteria</taxon>
        <taxon>Pseudomonadales</taxon>
        <taxon>Pseudomonadaceae</taxon>
        <taxon>Pseudomonas</taxon>
        <taxon>Pseudomonas bharatica</taxon>
    </lineage>
</organism>
<dbReference type="AlphaFoldDB" id="A0A7K4EMN6"/>
<gene>
    <name evidence="1" type="ORF">CSV86_029305</name>
</gene>
<dbReference type="RefSeq" id="WP_170395241.1">
    <property type="nucleotide sequence ID" value="NZ_AMWJ02000005.1"/>
</dbReference>
<sequence>MQSMSRVVHKQWGPSPGCLFAIYDDHRLRRERPDDYHDELLRRADEMDRQGLVGWQQWRDLRTLADRSYLRAVAGDDFVAPAASCHGC</sequence>
<protein>
    <submittedName>
        <fullName evidence="1">Uncharacterized protein</fullName>
    </submittedName>
</protein>
<dbReference type="Proteomes" id="UP000010448">
    <property type="component" value="Unassembled WGS sequence"/>
</dbReference>
<name>A0A7K4EMN6_9PSED</name>
<keyword evidence="2" id="KW-1185">Reference proteome</keyword>
<dbReference type="EMBL" id="AMWJ02000005">
    <property type="protein sequence ID" value="NNJ18934.1"/>
    <property type="molecule type" value="Genomic_DNA"/>
</dbReference>
<accession>A0A7K4EMN6</accession>
<comment type="caution">
    <text evidence="1">The sequence shown here is derived from an EMBL/GenBank/DDBJ whole genome shotgun (WGS) entry which is preliminary data.</text>
</comment>
<proteinExistence type="predicted"/>
<evidence type="ECO:0000313" key="2">
    <source>
        <dbReference type="Proteomes" id="UP000010448"/>
    </source>
</evidence>
<evidence type="ECO:0000313" key="1">
    <source>
        <dbReference type="EMBL" id="NNJ18934.1"/>
    </source>
</evidence>
<reference evidence="1 2" key="1">
    <citation type="journal article" date="2013" name="Genome Announc.">
        <title>Genome Sequence of Naphthalene-Degrading Soil Bacterium Pseudomonas putida CSV86.</title>
        <authorList>
            <person name="Phale P.S."/>
            <person name="Paliwal V."/>
            <person name="Raju S.C."/>
            <person name="Modak A."/>
            <person name="Purohit H.J."/>
        </authorList>
    </citation>
    <scope>NUCLEOTIDE SEQUENCE [LARGE SCALE GENOMIC DNA]</scope>
    <source>
        <strain evidence="1 2">CSV86</strain>
    </source>
</reference>